<keyword evidence="1" id="KW-0413">Isomerase</keyword>
<evidence type="ECO:0000256" key="2">
    <source>
        <dbReference type="SAM" id="MobiDB-lite"/>
    </source>
</evidence>
<dbReference type="NCBIfam" id="TIGR00236">
    <property type="entry name" value="wecB"/>
    <property type="match status" value="1"/>
</dbReference>
<accession>A0A1M5GI55</accession>
<name>A0A1M5GI55_9BACT</name>
<evidence type="ECO:0000313" key="5">
    <source>
        <dbReference type="Proteomes" id="UP000184076"/>
    </source>
</evidence>
<dbReference type="EMBL" id="FQVB01000037">
    <property type="protein sequence ID" value="SHG03430.1"/>
    <property type="molecule type" value="Genomic_DNA"/>
</dbReference>
<comment type="similarity">
    <text evidence="1">Belongs to the UDP-N-acetylglucosamine 2-epimerase family.</text>
</comment>
<dbReference type="CDD" id="cd03786">
    <property type="entry name" value="GTB_UDP-GlcNAc_2-Epimerase"/>
    <property type="match status" value="1"/>
</dbReference>
<evidence type="ECO:0000256" key="1">
    <source>
        <dbReference type="RuleBase" id="RU003513"/>
    </source>
</evidence>
<keyword evidence="5" id="KW-1185">Reference proteome</keyword>
<dbReference type="AlphaFoldDB" id="A0A1M5GI55"/>
<reference evidence="5" key="1">
    <citation type="submission" date="2016-11" db="EMBL/GenBank/DDBJ databases">
        <authorList>
            <person name="Varghese N."/>
            <person name="Submissions S."/>
        </authorList>
    </citation>
    <scope>NUCLEOTIDE SEQUENCE [LARGE SCALE GENOMIC DNA]</scope>
    <source>
        <strain evidence="5">DSM 9756</strain>
    </source>
</reference>
<dbReference type="InterPro" id="IPR029767">
    <property type="entry name" value="WecB-like"/>
</dbReference>
<organism evidence="4 5">
    <name type="scientific">Desulfacinum infernum DSM 9756</name>
    <dbReference type="NCBI Taxonomy" id="1121391"/>
    <lineage>
        <taxon>Bacteria</taxon>
        <taxon>Pseudomonadati</taxon>
        <taxon>Thermodesulfobacteriota</taxon>
        <taxon>Syntrophobacteria</taxon>
        <taxon>Syntrophobacterales</taxon>
        <taxon>Syntrophobacteraceae</taxon>
        <taxon>Desulfacinum</taxon>
    </lineage>
</organism>
<protein>
    <submittedName>
        <fullName evidence="4">UDP-N-acetylglucosamine 2-epimerase (Non-hydrolysing)</fullName>
    </submittedName>
</protein>
<dbReference type="GO" id="GO:0016853">
    <property type="term" value="F:isomerase activity"/>
    <property type="evidence" value="ECO:0007669"/>
    <property type="project" value="UniProtKB-KW"/>
</dbReference>
<sequence>MKLVLVAGDRPNFMKVAPLLHAVARANERRTAGNGALRPVLVHTGQHYDIMMSEVFFRELNIPDPDINLEVGSGTHAAQTAAVMVRFEDVCRKDRPDWVIVVGDVNSTLACTLVAAKLGIPVAHVEAGLRSFDRTMPEEINRLVTDVLADLLLTPSPDADENLLREGVPPERIRRVGNIMIDTLVANLPRARARRTHDRLGLEAGRYAYVTLHRPSNVDRPDSLEAILGNLIRLSRDLPVVFPVHPRTQKSLEAFGLDGVTSPGLRKIPPVGYHDSLCLTENARLVLTDSGGLQEESTYFRTPCLTLRPNTERPVTVTEGSNRLTSLQSLAGDIQAVLDGPRRLGRVPDLWDGRTADRILTALLQTPNPSGPHWPWQNTTPHSPLPTPEK</sequence>
<evidence type="ECO:0000313" key="4">
    <source>
        <dbReference type="EMBL" id="SHG03430.1"/>
    </source>
</evidence>
<evidence type="ECO:0000259" key="3">
    <source>
        <dbReference type="Pfam" id="PF02350"/>
    </source>
</evidence>
<dbReference type="Proteomes" id="UP000184076">
    <property type="component" value="Unassembled WGS sequence"/>
</dbReference>
<dbReference type="STRING" id="1121391.SAMN02745206_03146"/>
<feature type="region of interest" description="Disordered" evidence="2">
    <location>
        <begin position="365"/>
        <end position="390"/>
    </location>
</feature>
<dbReference type="PANTHER" id="PTHR43174:SF1">
    <property type="entry name" value="UDP-N-ACETYLGLUCOSAMINE 2-EPIMERASE"/>
    <property type="match status" value="1"/>
</dbReference>
<dbReference type="OrthoDB" id="9803238at2"/>
<gene>
    <name evidence="4" type="ORF">SAMN02745206_03146</name>
</gene>
<dbReference type="Pfam" id="PF02350">
    <property type="entry name" value="Epimerase_2"/>
    <property type="match status" value="1"/>
</dbReference>
<dbReference type="InterPro" id="IPR003331">
    <property type="entry name" value="UDP_GlcNAc_Epimerase_2_dom"/>
</dbReference>
<dbReference type="RefSeq" id="WP_073041143.1">
    <property type="nucleotide sequence ID" value="NZ_FQVB01000037.1"/>
</dbReference>
<dbReference type="Gene3D" id="3.40.50.2000">
    <property type="entry name" value="Glycogen Phosphorylase B"/>
    <property type="match status" value="2"/>
</dbReference>
<dbReference type="SUPFAM" id="SSF53756">
    <property type="entry name" value="UDP-Glycosyltransferase/glycogen phosphorylase"/>
    <property type="match status" value="1"/>
</dbReference>
<feature type="domain" description="UDP-N-acetylglucosamine 2-epimerase" evidence="3">
    <location>
        <begin position="35"/>
        <end position="363"/>
    </location>
</feature>
<dbReference type="PANTHER" id="PTHR43174">
    <property type="entry name" value="UDP-N-ACETYLGLUCOSAMINE 2-EPIMERASE"/>
    <property type="match status" value="1"/>
</dbReference>
<proteinExistence type="inferred from homology"/>